<sequence>MWRHVAANALTFLTVGLFLLAGLVTWGVQQYSAPGPLAEAICLRVPAGATMRRISDDLAERGAIASPTVFRLGADYTERSGQEKQGSFLIPASASMDEITAIVTEGGPSTCGTEVVYRIGVARTLAEVRERDLAGDGFTELAEFQPGLDPIPAAYEQVKAESDTTYRVVMAEGVTSWQVVQALNALDVLEGDVEEVPAEGMLAPDSYAITPGTPVADVIARMQSAQETFLAQAWENRAEGLPFDTPEEALTLASIVEKETAIPEERPIVASVLVNRIEQGMRLQFDPTIIYGITRGQGLLDRPIRESDIAGATEAELHGEVLYNTYVVNGLPAGPIANPGRPAIEAALNPAATDYLYFVADGSGGHAFAETLDEHNENVIRWRQIEAEAGQDG</sequence>
<dbReference type="CDD" id="cd08010">
    <property type="entry name" value="MltG_like"/>
    <property type="match status" value="1"/>
</dbReference>
<dbReference type="HAMAP" id="MF_02065">
    <property type="entry name" value="MltG"/>
    <property type="match status" value="1"/>
</dbReference>
<keyword evidence="6 7" id="KW-0961">Cell wall biogenesis/degradation</keyword>
<evidence type="ECO:0000256" key="5">
    <source>
        <dbReference type="ARBA" id="ARBA00023239"/>
    </source>
</evidence>
<dbReference type="Gene3D" id="3.30.1490.480">
    <property type="entry name" value="Endolytic murein transglycosylase"/>
    <property type="match status" value="1"/>
</dbReference>
<evidence type="ECO:0000313" key="9">
    <source>
        <dbReference type="Proteomes" id="UP000305709"/>
    </source>
</evidence>
<dbReference type="NCBIfam" id="TIGR00247">
    <property type="entry name" value="endolytic transglycosylase MltG"/>
    <property type="match status" value="1"/>
</dbReference>
<gene>
    <name evidence="7 8" type="primary">mltG</name>
    <name evidence="8" type="ORF">FHG71_06120</name>
</gene>
<organism evidence="8 9">
    <name type="scientific">Rubellimicrobium roseum</name>
    <dbReference type="NCBI Taxonomy" id="687525"/>
    <lineage>
        <taxon>Bacteria</taxon>
        <taxon>Pseudomonadati</taxon>
        <taxon>Pseudomonadota</taxon>
        <taxon>Alphaproteobacteria</taxon>
        <taxon>Rhodobacterales</taxon>
        <taxon>Roseobacteraceae</taxon>
        <taxon>Rubellimicrobium</taxon>
    </lineage>
</organism>
<dbReference type="AlphaFoldDB" id="A0A5C4NHR8"/>
<dbReference type="EC" id="4.2.2.29" evidence="7"/>
<evidence type="ECO:0000256" key="1">
    <source>
        <dbReference type="ARBA" id="ARBA00022475"/>
    </source>
</evidence>
<feature type="site" description="Important for catalytic activity" evidence="7">
    <location>
        <position position="259"/>
    </location>
</feature>
<dbReference type="RefSeq" id="WP_139080738.1">
    <property type="nucleotide sequence ID" value="NZ_VDFV01000004.1"/>
</dbReference>
<reference evidence="8 9" key="1">
    <citation type="submission" date="2019-06" db="EMBL/GenBank/DDBJ databases">
        <authorList>
            <person name="Jiang L."/>
        </authorList>
    </citation>
    <scope>NUCLEOTIDE SEQUENCE [LARGE SCALE GENOMIC DNA]</scope>
    <source>
        <strain evidence="8 9">YIM 48858</strain>
    </source>
</reference>
<keyword evidence="2 7" id="KW-0812">Transmembrane</keyword>
<evidence type="ECO:0000313" key="8">
    <source>
        <dbReference type="EMBL" id="TNC73415.1"/>
    </source>
</evidence>
<evidence type="ECO:0000256" key="4">
    <source>
        <dbReference type="ARBA" id="ARBA00023136"/>
    </source>
</evidence>
<dbReference type="PANTHER" id="PTHR30518:SF2">
    <property type="entry name" value="ENDOLYTIC MUREIN TRANSGLYCOSYLASE"/>
    <property type="match status" value="1"/>
</dbReference>
<dbReference type="InterPro" id="IPR003770">
    <property type="entry name" value="MLTG-like"/>
</dbReference>
<dbReference type="Gene3D" id="3.30.160.60">
    <property type="entry name" value="Classic Zinc Finger"/>
    <property type="match status" value="1"/>
</dbReference>
<evidence type="ECO:0000256" key="7">
    <source>
        <dbReference type="HAMAP-Rule" id="MF_02065"/>
    </source>
</evidence>
<name>A0A5C4NHR8_9RHOB</name>
<dbReference type="EMBL" id="VDFV01000004">
    <property type="protein sequence ID" value="TNC73415.1"/>
    <property type="molecule type" value="Genomic_DNA"/>
</dbReference>
<evidence type="ECO:0000256" key="2">
    <source>
        <dbReference type="ARBA" id="ARBA00022692"/>
    </source>
</evidence>
<dbReference type="GO" id="GO:0071555">
    <property type="term" value="P:cell wall organization"/>
    <property type="evidence" value="ECO:0007669"/>
    <property type="project" value="UniProtKB-KW"/>
</dbReference>
<dbReference type="GO" id="GO:0009252">
    <property type="term" value="P:peptidoglycan biosynthetic process"/>
    <property type="evidence" value="ECO:0007669"/>
    <property type="project" value="UniProtKB-UniRule"/>
</dbReference>
<accession>A0A5C4NHR8</accession>
<evidence type="ECO:0000256" key="3">
    <source>
        <dbReference type="ARBA" id="ARBA00022989"/>
    </source>
</evidence>
<dbReference type="GO" id="GO:0008932">
    <property type="term" value="F:lytic endotransglycosylase activity"/>
    <property type="evidence" value="ECO:0007669"/>
    <property type="project" value="UniProtKB-UniRule"/>
</dbReference>
<keyword evidence="3 7" id="KW-1133">Transmembrane helix</keyword>
<dbReference type="Pfam" id="PF02618">
    <property type="entry name" value="YceG"/>
    <property type="match status" value="1"/>
</dbReference>
<keyword evidence="5 7" id="KW-0456">Lyase</keyword>
<keyword evidence="1 7" id="KW-1003">Cell membrane</keyword>
<protein>
    <recommendedName>
        <fullName evidence="7">Endolytic murein transglycosylase</fullName>
        <ecNumber evidence="7">4.2.2.29</ecNumber>
    </recommendedName>
    <alternativeName>
        <fullName evidence="7">Peptidoglycan lytic transglycosylase</fullName>
    </alternativeName>
    <alternativeName>
        <fullName evidence="7">Peptidoglycan polymerization terminase</fullName>
    </alternativeName>
</protein>
<keyword evidence="9" id="KW-1185">Reference proteome</keyword>
<keyword evidence="4 7" id="KW-0472">Membrane</keyword>
<comment type="caution">
    <text evidence="8">The sequence shown here is derived from an EMBL/GenBank/DDBJ whole genome shotgun (WGS) entry which is preliminary data.</text>
</comment>
<evidence type="ECO:0000256" key="6">
    <source>
        <dbReference type="ARBA" id="ARBA00023316"/>
    </source>
</evidence>
<proteinExistence type="inferred from homology"/>
<dbReference type="OrthoDB" id="9814591at2"/>
<comment type="catalytic activity">
    <reaction evidence="7">
        <text>a peptidoglycan chain = a peptidoglycan chain with N-acetyl-1,6-anhydromuramyl-[peptide] at the reducing end + a peptidoglycan chain with N-acetylglucosamine at the non-reducing end.</text>
        <dbReference type="EC" id="4.2.2.29"/>
    </reaction>
</comment>
<comment type="similarity">
    <text evidence="7">Belongs to the transglycosylase MltG family.</text>
</comment>
<dbReference type="GO" id="GO:0005886">
    <property type="term" value="C:plasma membrane"/>
    <property type="evidence" value="ECO:0007669"/>
    <property type="project" value="UniProtKB-UniRule"/>
</dbReference>
<dbReference type="Proteomes" id="UP000305709">
    <property type="component" value="Unassembled WGS sequence"/>
</dbReference>
<comment type="function">
    <text evidence="7">Functions as a peptidoglycan terminase that cleaves nascent peptidoglycan strands endolytically to terminate their elongation.</text>
</comment>
<keyword evidence="7" id="KW-0997">Cell inner membrane</keyword>
<dbReference type="PANTHER" id="PTHR30518">
    <property type="entry name" value="ENDOLYTIC MUREIN TRANSGLYCOSYLASE"/>
    <property type="match status" value="1"/>
</dbReference>